<protein>
    <submittedName>
        <fullName evidence="2">Uncharacterized protein</fullName>
    </submittedName>
</protein>
<name>A0A9W9A1V9_9AGAR</name>
<dbReference type="OrthoDB" id="3057497at2759"/>
<proteinExistence type="predicted"/>
<dbReference type="Proteomes" id="UP001150266">
    <property type="component" value="Unassembled WGS sequence"/>
</dbReference>
<dbReference type="AlphaFoldDB" id="A0A9W9A1V9"/>
<comment type="caution">
    <text evidence="2">The sequence shown here is derived from an EMBL/GenBank/DDBJ whole genome shotgun (WGS) entry which is preliminary data.</text>
</comment>
<evidence type="ECO:0000256" key="1">
    <source>
        <dbReference type="SAM" id="MobiDB-lite"/>
    </source>
</evidence>
<evidence type="ECO:0000313" key="3">
    <source>
        <dbReference type="Proteomes" id="UP001150266"/>
    </source>
</evidence>
<feature type="region of interest" description="Disordered" evidence="1">
    <location>
        <begin position="82"/>
        <end position="128"/>
    </location>
</feature>
<organism evidence="2 3">
    <name type="scientific">Lentinula aciculospora</name>
    <dbReference type="NCBI Taxonomy" id="153920"/>
    <lineage>
        <taxon>Eukaryota</taxon>
        <taxon>Fungi</taxon>
        <taxon>Dikarya</taxon>
        <taxon>Basidiomycota</taxon>
        <taxon>Agaricomycotina</taxon>
        <taxon>Agaricomycetes</taxon>
        <taxon>Agaricomycetidae</taxon>
        <taxon>Agaricales</taxon>
        <taxon>Marasmiineae</taxon>
        <taxon>Omphalotaceae</taxon>
        <taxon>Lentinula</taxon>
    </lineage>
</organism>
<accession>A0A9W9A1V9</accession>
<dbReference type="CDD" id="cd20557">
    <property type="entry name" value="CYCLIN_ScPCL1-like"/>
    <property type="match status" value="1"/>
</dbReference>
<dbReference type="EMBL" id="JAOTPV010000021">
    <property type="protein sequence ID" value="KAJ4472212.1"/>
    <property type="molecule type" value="Genomic_DNA"/>
</dbReference>
<dbReference type="Gene3D" id="1.10.472.10">
    <property type="entry name" value="Cyclin-like"/>
    <property type="match status" value="1"/>
</dbReference>
<sequence>MSCLEVSYSNYAPSSDYTQHRTEPRTKISIFSLLNPTPVHAFDRNSDISSVVSPIPRPSASSRRDCSLLEVSGYEPQGCTRRITKSYRKSPYPAQHERARQNRRASARLTESDNAMSNKRKRKPSKGIRISLDGHLDNADLEKEARRCRVEWLQDQANRVEAPRPVQHSQSEIKVLALWLADVLSDTFLDEQIGSGRMLVLQELRTELKALLSSCINPPTSILFLALFYMRKLFLDRFIRGHSDLHRVRVVFRGFCLALMFAFKWLDDYTHSVGSNVSKTNVEFWRRKRANPKKYRTCWADFMTMSVGEVKNAELFALKVLDWNISVSTSDWFFWLEDLRTHTIAHSAKSGYTIIAGLISAAQLELRRKSPDAPFISPARQNASTSSLESLRRLESALLVGVPVISYMEETPVMNTRSAELHSFEDEVVQRTMNIAGCTSLQSYPWTTSQFANLEGCSPLSQSSDCRTTDYNSYMENDSSLNLTPIFLDPWRVYDFKSAIYL</sequence>
<keyword evidence="3" id="KW-1185">Reference proteome</keyword>
<gene>
    <name evidence="2" type="ORF">J3R30DRAFT_3709660</name>
</gene>
<reference evidence="2" key="1">
    <citation type="submission" date="2022-08" db="EMBL/GenBank/DDBJ databases">
        <title>A Global Phylogenomic Analysis of the Shiitake Genus Lentinula.</title>
        <authorList>
            <consortium name="DOE Joint Genome Institute"/>
            <person name="Sierra-Patev S."/>
            <person name="Min B."/>
            <person name="Naranjo-Ortiz M."/>
            <person name="Looney B."/>
            <person name="Konkel Z."/>
            <person name="Slot J.C."/>
            <person name="Sakamoto Y."/>
            <person name="Steenwyk J.L."/>
            <person name="Rokas A."/>
            <person name="Carro J."/>
            <person name="Camarero S."/>
            <person name="Ferreira P."/>
            <person name="Molpeceres G."/>
            <person name="Ruiz-Duenas F.J."/>
            <person name="Serrano A."/>
            <person name="Henrissat B."/>
            <person name="Drula E."/>
            <person name="Hughes K.W."/>
            <person name="Mata J.L."/>
            <person name="Ishikawa N.K."/>
            <person name="Vargas-Isla R."/>
            <person name="Ushijima S."/>
            <person name="Smith C.A."/>
            <person name="Ahrendt S."/>
            <person name="Andreopoulos W."/>
            <person name="He G."/>
            <person name="Labutti K."/>
            <person name="Lipzen A."/>
            <person name="Ng V."/>
            <person name="Riley R."/>
            <person name="Sandor L."/>
            <person name="Barry K."/>
            <person name="Martinez A.T."/>
            <person name="Xiao Y."/>
            <person name="Gibbons J.G."/>
            <person name="Terashima K."/>
            <person name="Grigoriev I.V."/>
            <person name="Hibbett D.S."/>
        </authorList>
    </citation>
    <scope>NUCLEOTIDE SEQUENCE</scope>
    <source>
        <strain evidence="2">JLM2183</strain>
    </source>
</reference>
<evidence type="ECO:0000313" key="2">
    <source>
        <dbReference type="EMBL" id="KAJ4472212.1"/>
    </source>
</evidence>